<evidence type="ECO:0000256" key="5">
    <source>
        <dbReference type="SAM" id="MobiDB-lite"/>
    </source>
</evidence>
<dbReference type="SUPFAM" id="SSF52540">
    <property type="entry name" value="P-loop containing nucleoside triphosphate hydrolases"/>
    <property type="match status" value="1"/>
</dbReference>
<evidence type="ECO:0000256" key="3">
    <source>
        <dbReference type="PIRSR" id="PIRSR606689-1"/>
    </source>
</evidence>
<feature type="binding site" evidence="4">
    <location>
        <position position="124"/>
    </location>
    <ligand>
        <name>Mg(2+)</name>
        <dbReference type="ChEBI" id="CHEBI:18420"/>
    </ligand>
</feature>
<dbReference type="InterPro" id="IPR027417">
    <property type="entry name" value="P-loop_NTPase"/>
</dbReference>
<organism evidence="7 8">
    <name type="scientific">Zoarces viviparus</name>
    <name type="common">Viviparous eelpout</name>
    <name type="synonym">Blennius viviparus</name>
    <dbReference type="NCBI Taxonomy" id="48416"/>
    <lineage>
        <taxon>Eukaryota</taxon>
        <taxon>Metazoa</taxon>
        <taxon>Chordata</taxon>
        <taxon>Craniata</taxon>
        <taxon>Vertebrata</taxon>
        <taxon>Euteleostomi</taxon>
        <taxon>Actinopterygii</taxon>
        <taxon>Neopterygii</taxon>
        <taxon>Teleostei</taxon>
        <taxon>Neoteleostei</taxon>
        <taxon>Acanthomorphata</taxon>
        <taxon>Eupercaria</taxon>
        <taxon>Perciformes</taxon>
        <taxon>Cottioidei</taxon>
        <taxon>Zoarcales</taxon>
        <taxon>Zoarcidae</taxon>
        <taxon>Zoarcinae</taxon>
        <taxon>Zoarces</taxon>
    </lineage>
</organism>
<feature type="binding site" evidence="3">
    <location>
        <position position="146"/>
    </location>
    <ligand>
        <name>GTP</name>
        <dbReference type="ChEBI" id="CHEBI:37565"/>
    </ligand>
</feature>
<feature type="region of interest" description="Disordered" evidence="5">
    <location>
        <begin position="29"/>
        <end position="90"/>
    </location>
</feature>
<evidence type="ECO:0000256" key="4">
    <source>
        <dbReference type="PIRSR" id="PIRSR606689-2"/>
    </source>
</evidence>
<dbReference type="PANTHER" id="PTHR46724">
    <property type="entry name" value="ADP-RIBOSYLATION FACTOR-LIKE PROTEIN 9-RELATED"/>
    <property type="match status" value="1"/>
</dbReference>
<dbReference type="PANTHER" id="PTHR46724:SF2">
    <property type="entry name" value="ADP-RIBOSYLATION FACTOR-LIKE PROTEIN 9"/>
    <property type="match status" value="1"/>
</dbReference>
<protein>
    <recommendedName>
        <fullName evidence="9">ADP-ribosylation factor-like 9</fullName>
    </recommendedName>
</protein>
<dbReference type="Proteomes" id="UP001488805">
    <property type="component" value="Unassembled WGS sequence"/>
</dbReference>
<keyword evidence="6" id="KW-0472">Membrane</keyword>
<dbReference type="GO" id="GO:0005525">
    <property type="term" value="F:GTP binding"/>
    <property type="evidence" value="ECO:0007669"/>
    <property type="project" value="UniProtKB-KW"/>
</dbReference>
<keyword evidence="4" id="KW-0479">Metal-binding</keyword>
<evidence type="ECO:0000313" key="7">
    <source>
        <dbReference type="EMBL" id="KAK9518460.1"/>
    </source>
</evidence>
<evidence type="ECO:0000256" key="1">
    <source>
        <dbReference type="ARBA" id="ARBA00022741"/>
    </source>
</evidence>
<dbReference type="PROSITE" id="PS51417">
    <property type="entry name" value="ARF"/>
    <property type="match status" value="1"/>
</dbReference>
<sequence>MFGLREAGVLGASVALAGGVAYFIWNYSSSSSGEKKPQTRPRRDGKRAGEPKEEERGGEAPNEPTVVVPAAEPTVAAEPKTTSESKPVESTGTQVLVLGLDGSGKTSLLNCLSTGCLEQDTQPTNGFNAVSIHREDLHIEFLEIGGKEELRPYWEKYMSKALLLVFVVNSSDPKLFPVAKKHLHELLASEPRLPLMVLANKQDLPGSCGITDLHDALSLAEVGERRLFLIGTYVKRGEKELGSGVRDARDLIIQMVCDGR</sequence>
<dbReference type="GO" id="GO:0046872">
    <property type="term" value="F:metal ion binding"/>
    <property type="evidence" value="ECO:0007669"/>
    <property type="project" value="UniProtKB-KW"/>
</dbReference>
<feature type="compositionally biased region" description="Low complexity" evidence="5">
    <location>
        <begin position="59"/>
        <end position="80"/>
    </location>
</feature>
<reference evidence="7 8" key="1">
    <citation type="journal article" date="2024" name="Genome Biol. Evol.">
        <title>Chromosome-level genome assembly of the viviparous eelpout Zoarces viviparus.</title>
        <authorList>
            <person name="Fuhrmann N."/>
            <person name="Brasseur M.V."/>
            <person name="Bakowski C.E."/>
            <person name="Podsiadlowski L."/>
            <person name="Prost S."/>
            <person name="Krehenwinkel H."/>
            <person name="Mayer C."/>
        </authorList>
    </citation>
    <scope>NUCLEOTIDE SEQUENCE [LARGE SCALE GENOMIC DNA]</scope>
    <source>
        <strain evidence="7">NO-MEL_2022_Ind0_liver</strain>
    </source>
</reference>
<dbReference type="SMART" id="SM00178">
    <property type="entry name" value="SAR"/>
    <property type="match status" value="1"/>
</dbReference>
<keyword evidence="6" id="KW-1133">Transmembrane helix</keyword>
<dbReference type="InterPro" id="IPR006689">
    <property type="entry name" value="Small_GTPase_ARF/SAR"/>
</dbReference>
<evidence type="ECO:0000256" key="2">
    <source>
        <dbReference type="ARBA" id="ARBA00023134"/>
    </source>
</evidence>
<dbReference type="AlphaFoldDB" id="A0AAW1E9D4"/>
<feature type="binding site" evidence="4">
    <location>
        <position position="106"/>
    </location>
    <ligand>
        <name>Mg(2+)</name>
        <dbReference type="ChEBI" id="CHEBI:18420"/>
    </ligand>
</feature>
<comment type="caution">
    <text evidence="7">The sequence shown here is derived from an EMBL/GenBank/DDBJ whole genome shotgun (WGS) entry which is preliminary data.</text>
</comment>
<evidence type="ECO:0000313" key="8">
    <source>
        <dbReference type="Proteomes" id="UP001488805"/>
    </source>
</evidence>
<dbReference type="Pfam" id="PF00025">
    <property type="entry name" value="Arf"/>
    <property type="match status" value="1"/>
</dbReference>
<dbReference type="InterPro" id="IPR053254">
    <property type="entry name" value="Arf-like_GTPase"/>
</dbReference>
<keyword evidence="1 3" id="KW-0547">Nucleotide-binding</keyword>
<dbReference type="PRINTS" id="PR00328">
    <property type="entry name" value="SAR1GTPBP"/>
</dbReference>
<dbReference type="Gene3D" id="3.40.50.300">
    <property type="entry name" value="P-loop containing nucleotide triphosphate hydrolases"/>
    <property type="match status" value="1"/>
</dbReference>
<evidence type="ECO:0000256" key="6">
    <source>
        <dbReference type="SAM" id="Phobius"/>
    </source>
</evidence>
<gene>
    <name evidence="7" type="ORF">VZT92_023766</name>
</gene>
<name>A0AAW1E9D4_ZOAVI</name>
<feature type="binding site" evidence="3">
    <location>
        <begin position="99"/>
        <end position="106"/>
    </location>
    <ligand>
        <name>GTP</name>
        <dbReference type="ChEBI" id="CHEBI:37565"/>
    </ligand>
</feature>
<evidence type="ECO:0008006" key="9">
    <source>
        <dbReference type="Google" id="ProtNLM"/>
    </source>
</evidence>
<feature type="transmembrane region" description="Helical" evidence="6">
    <location>
        <begin position="7"/>
        <end position="25"/>
    </location>
</feature>
<keyword evidence="4" id="KW-0460">Magnesium</keyword>
<keyword evidence="8" id="KW-1185">Reference proteome</keyword>
<keyword evidence="6" id="KW-0812">Transmembrane</keyword>
<keyword evidence="2 3" id="KW-0342">GTP-binding</keyword>
<dbReference type="SMART" id="SM00177">
    <property type="entry name" value="ARF"/>
    <property type="match status" value="1"/>
</dbReference>
<feature type="compositionally biased region" description="Basic and acidic residues" evidence="5">
    <location>
        <begin position="46"/>
        <end position="58"/>
    </location>
</feature>
<dbReference type="GO" id="GO:0003924">
    <property type="term" value="F:GTPase activity"/>
    <property type="evidence" value="ECO:0007669"/>
    <property type="project" value="InterPro"/>
</dbReference>
<accession>A0AAW1E9D4</accession>
<dbReference type="EMBL" id="JBCEZU010000538">
    <property type="protein sequence ID" value="KAK9518460.1"/>
    <property type="molecule type" value="Genomic_DNA"/>
</dbReference>
<proteinExistence type="predicted"/>
<feature type="binding site" evidence="3">
    <location>
        <begin position="200"/>
        <end position="203"/>
    </location>
    <ligand>
        <name>GTP</name>
        <dbReference type="ChEBI" id="CHEBI:37565"/>
    </ligand>
</feature>